<dbReference type="EMBL" id="FQWL01000003">
    <property type="protein sequence ID" value="SHG72898.1"/>
    <property type="molecule type" value="Genomic_DNA"/>
</dbReference>
<dbReference type="AlphaFoldDB" id="A0A1M5M6L9"/>
<dbReference type="RefSeq" id="WP_073179623.1">
    <property type="nucleotide sequence ID" value="NZ_FQWL01000003.1"/>
</dbReference>
<feature type="signal peptide" evidence="1">
    <location>
        <begin position="1"/>
        <end position="21"/>
    </location>
</feature>
<accession>A0A1M5M6L9</accession>
<sequence>MKTARVLLVFLISGLSLTAWSQERAHVQGLRFYENLAERDAHYEQGLHNLSAQDELDYWLDQRNYELQLGKANFSAYLVYMRVKKQAYQEHIQACDGSCIHSPLYLEKAREYLSLSDNDDLFGQLESKVVQHLPKKKGKEQ</sequence>
<dbReference type="Proteomes" id="UP000184532">
    <property type="component" value="Unassembled WGS sequence"/>
</dbReference>
<reference evidence="3" key="1">
    <citation type="submission" date="2016-11" db="EMBL/GenBank/DDBJ databases">
        <authorList>
            <person name="Varghese N."/>
            <person name="Submissions S."/>
        </authorList>
    </citation>
    <scope>NUCLEOTIDE SEQUENCE [LARGE SCALE GENOMIC DNA]</scope>
    <source>
        <strain evidence="3">DSM 22638</strain>
    </source>
</reference>
<gene>
    <name evidence="2" type="ORF">SAMN04488116_2286</name>
</gene>
<protein>
    <submittedName>
        <fullName evidence="2">Uncharacterized protein</fullName>
    </submittedName>
</protein>
<evidence type="ECO:0000256" key="1">
    <source>
        <dbReference type="SAM" id="SignalP"/>
    </source>
</evidence>
<name>A0A1M5M6L9_9FLAO</name>
<proteinExistence type="predicted"/>
<evidence type="ECO:0000313" key="2">
    <source>
        <dbReference type="EMBL" id="SHG72898.1"/>
    </source>
</evidence>
<keyword evidence="3" id="KW-1185">Reference proteome</keyword>
<dbReference type="OrthoDB" id="1203055at2"/>
<organism evidence="2 3">
    <name type="scientific">Flagellimonas flava</name>
    <dbReference type="NCBI Taxonomy" id="570519"/>
    <lineage>
        <taxon>Bacteria</taxon>
        <taxon>Pseudomonadati</taxon>
        <taxon>Bacteroidota</taxon>
        <taxon>Flavobacteriia</taxon>
        <taxon>Flavobacteriales</taxon>
        <taxon>Flavobacteriaceae</taxon>
        <taxon>Flagellimonas</taxon>
    </lineage>
</organism>
<feature type="chain" id="PRO_5009912236" evidence="1">
    <location>
        <begin position="22"/>
        <end position="141"/>
    </location>
</feature>
<evidence type="ECO:0000313" key="3">
    <source>
        <dbReference type="Proteomes" id="UP000184532"/>
    </source>
</evidence>
<keyword evidence="1" id="KW-0732">Signal</keyword>